<reference evidence="3 4" key="1">
    <citation type="journal article" date="2016" name="Nat. Commun.">
        <title>Thousands of microbial genomes shed light on interconnected biogeochemical processes in an aquifer system.</title>
        <authorList>
            <person name="Anantharaman K."/>
            <person name="Brown C.T."/>
            <person name="Hug L.A."/>
            <person name="Sharon I."/>
            <person name="Castelle C.J."/>
            <person name="Probst A.J."/>
            <person name="Thomas B.C."/>
            <person name="Singh A."/>
            <person name="Wilkins M.J."/>
            <person name="Karaoz U."/>
            <person name="Brodie E.L."/>
            <person name="Williams K.H."/>
            <person name="Hubbard S.S."/>
            <person name="Banfield J.F."/>
        </authorList>
    </citation>
    <scope>NUCLEOTIDE SEQUENCE [LARGE SCALE GENOMIC DNA]</scope>
</reference>
<dbReference type="Pfam" id="PF01978">
    <property type="entry name" value="TrmB"/>
    <property type="match status" value="1"/>
</dbReference>
<dbReference type="InterPro" id="IPR036388">
    <property type="entry name" value="WH-like_DNA-bd_sf"/>
</dbReference>
<protein>
    <recommendedName>
        <fullName evidence="2">Transcription regulator TrmB N-terminal domain-containing protein</fullName>
    </recommendedName>
</protein>
<dbReference type="InterPro" id="IPR002831">
    <property type="entry name" value="Tscrpt_reg_TrmB_N"/>
</dbReference>
<dbReference type="SUPFAM" id="SSF46785">
    <property type="entry name" value="Winged helix' DNA-binding domain"/>
    <property type="match status" value="1"/>
</dbReference>
<evidence type="ECO:0000313" key="3">
    <source>
        <dbReference type="EMBL" id="OGM92490.1"/>
    </source>
</evidence>
<dbReference type="PANTHER" id="PTHR34293:SF1">
    <property type="entry name" value="HTH-TYPE TRANSCRIPTIONAL REGULATOR TRMBL2"/>
    <property type="match status" value="1"/>
</dbReference>
<dbReference type="Gene3D" id="1.10.10.10">
    <property type="entry name" value="Winged helix-like DNA-binding domain superfamily/Winged helix DNA-binding domain"/>
    <property type="match status" value="1"/>
</dbReference>
<accession>A0A1F8DV56</accession>
<dbReference type="InterPro" id="IPR036390">
    <property type="entry name" value="WH_DNA-bd_sf"/>
</dbReference>
<name>A0A1F8DV56_9BACT</name>
<dbReference type="STRING" id="1802559.A2372_00390"/>
<dbReference type="EMBL" id="MGIT01000006">
    <property type="protein sequence ID" value="OGM92490.1"/>
    <property type="molecule type" value="Genomic_DNA"/>
</dbReference>
<proteinExistence type="predicted"/>
<evidence type="ECO:0000313" key="4">
    <source>
        <dbReference type="Proteomes" id="UP000176422"/>
    </source>
</evidence>
<dbReference type="CDD" id="cd00090">
    <property type="entry name" value="HTH_ARSR"/>
    <property type="match status" value="1"/>
</dbReference>
<sequence>MIEKILKELGFADNTINVYVRLLELGSASARQLAENIGMPRPSIYDHLNILIEKGLIVEQNDDNKKIFQANDIGSLKHLMKDKIEALEIESKNLEQYVPAHQEKSAEPKIRHFKGIEQVKTILNDLYWYEDTEIVSVWPMKEMLAVFGSDYLEQFNRKRIHNNNAIRIVWPKDKLIDIDKYPFVGIGKKHLRDLRIAPLHMTWNMGHLIYGDKVVFVSSRKEAFGFIIQSRDFAELMRVQFEVIWNISKPLKYKPPVKDKFLETL</sequence>
<organism evidence="3 4">
    <name type="scientific">Candidatus Wolfebacteria bacterium RIFOXYB1_FULL_54_12</name>
    <dbReference type="NCBI Taxonomy" id="1802559"/>
    <lineage>
        <taxon>Bacteria</taxon>
        <taxon>Candidatus Wolfeibacteriota</taxon>
    </lineage>
</organism>
<dbReference type="InterPro" id="IPR011991">
    <property type="entry name" value="ArsR-like_HTH"/>
</dbReference>
<comment type="caution">
    <text evidence="3">The sequence shown here is derived from an EMBL/GenBank/DDBJ whole genome shotgun (WGS) entry which is preliminary data.</text>
</comment>
<dbReference type="InterPro" id="IPR051797">
    <property type="entry name" value="TrmB-like"/>
</dbReference>
<dbReference type="Proteomes" id="UP000176422">
    <property type="component" value="Unassembled WGS sequence"/>
</dbReference>
<feature type="coiled-coil region" evidence="1">
    <location>
        <begin position="77"/>
        <end position="104"/>
    </location>
</feature>
<dbReference type="PANTHER" id="PTHR34293">
    <property type="entry name" value="HTH-TYPE TRANSCRIPTIONAL REGULATOR TRMBL2"/>
    <property type="match status" value="1"/>
</dbReference>
<feature type="domain" description="Transcription regulator TrmB N-terminal" evidence="2">
    <location>
        <begin position="6"/>
        <end position="71"/>
    </location>
</feature>
<gene>
    <name evidence="3" type="ORF">A2372_00390</name>
</gene>
<keyword evidence="1" id="KW-0175">Coiled coil</keyword>
<evidence type="ECO:0000259" key="2">
    <source>
        <dbReference type="Pfam" id="PF01978"/>
    </source>
</evidence>
<dbReference type="AlphaFoldDB" id="A0A1F8DV56"/>
<evidence type="ECO:0000256" key="1">
    <source>
        <dbReference type="SAM" id="Coils"/>
    </source>
</evidence>